<comment type="cofactor">
    <cofactor evidence="3">
        <name>Fe(2+)</name>
        <dbReference type="ChEBI" id="CHEBI:29033"/>
    </cofactor>
</comment>
<dbReference type="InterPro" id="IPR036388">
    <property type="entry name" value="WH-like_DNA-bd_sf"/>
</dbReference>
<dbReference type="InParanoid" id="H1YXP7"/>
<dbReference type="HAMAP" id="MF_01975">
    <property type="entry name" value="MetAP_2_arc"/>
    <property type="match status" value="1"/>
</dbReference>
<gene>
    <name evidence="8" type="primary">map</name>
    <name evidence="11" type="ORF">Metlim_0894</name>
</gene>
<dbReference type="FunCoup" id="H1YXP7">
    <property type="interactions" value="216"/>
</dbReference>
<accession>H1YXP7</accession>
<feature type="binding site" evidence="8">
    <location>
        <position position="156"/>
    </location>
    <ligand>
        <name>a divalent metal cation</name>
        <dbReference type="ChEBI" id="CHEBI:60240"/>
        <label>2</label>
        <note>catalytic</note>
    </ligand>
</feature>
<evidence type="ECO:0000313" key="12">
    <source>
        <dbReference type="Proteomes" id="UP000005741"/>
    </source>
</evidence>
<dbReference type="CDD" id="cd01088">
    <property type="entry name" value="MetAP2"/>
    <property type="match status" value="1"/>
</dbReference>
<dbReference type="InterPro" id="IPR036390">
    <property type="entry name" value="WH_DNA-bd_sf"/>
</dbReference>
<feature type="binding site" evidence="8">
    <location>
        <position position="66"/>
    </location>
    <ligand>
        <name>substrate</name>
    </ligand>
</feature>
<dbReference type="PRINTS" id="PR00599">
    <property type="entry name" value="MAPEPTIDASE"/>
</dbReference>
<dbReference type="HOGENOM" id="CLU_015857_7_0_2"/>
<dbReference type="PATRIC" id="fig|937775.9.peg.1032"/>
<dbReference type="NCBIfam" id="TIGR00501">
    <property type="entry name" value="met_pdase_II"/>
    <property type="match status" value="1"/>
</dbReference>
<dbReference type="EMBL" id="CM001436">
    <property type="protein sequence ID" value="EHQ35016.1"/>
    <property type="molecule type" value="Genomic_DNA"/>
</dbReference>
<dbReference type="GO" id="GO:0004239">
    <property type="term" value="F:initiator methionyl aminopeptidase activity"/>
    <property type="evidence" value="ECO:0007669"/>
    <property type="project" value="UniProtKB-UniRule"/>
</dbReference>
<evidence type="ECO:0000256" key="8">
    <source>
        <dbReference type="HAMAP-Rule" id="MF_01975"/>
    </source>
</evidence>
<dbReference type="Gene3D" id="3.90.230.10">
    <property type="entry name" value="Creatinase/methionine aminopeptidase superfamily"/>
    <property type="match status" value="1"/>
</dbReference>
<dbReference type="InterPro" id="IPR050247">
    <property type="entry name" value="Met_Aminopeptidase_Type2"/>
</dbReference>
<dbReference type="InterPro" id="IPR036005">
    <property type="entry name" value="Creatinase/aminopeptidase-like"/>
</dbReference>
<evidence type="ECO:0000256" key="5">
    <source>
        <dbReference type="ARBA" id="ARBA00022670"/>
    </source>
</evidence>
<comment type="similarity">
    <text evidence="8">Belongs to the peptidase M24A family. Methionine aminopeptidase archaeal type 2 subfamily.</text>
</comment>
<evidence type="ECO:0000256" key="3">
    <source>
        <dbReference type="ARBA" id="ARBA00001954"/>
    </source>
</evidence>
<keyword evidence="6 8" id="KW-0479">Metal-binding</keyword>
<feature type="binding site" evidence="8">
    <location>
        <position position="189"/>
    </location>
    <ligand>
        <name>a divalent metal cation</name>
        <dbReference type="ChEBI" id="CHEBI:60240"/>
        <label>2</label>
        <note>catalytic</note>
    </ligand>
</feature>
<feature type="binding site" evidence="8">
    <location>
        <position position="277"/>
    </location>
    <ligand>
        <name>a divalent metal cation</name>
        <dbReference type="ChEBI" id="CHEBI:60240"/>
        <label>2</label>
        <note>catalytic</note>
    </ligand>
</feature>
<dbReference type="STRING" id="937775.Metlim_0894"/>
<dbReference type="EC" id="3.4.11.18" evidence="8 9"/>
<comment type="cofactor">
    <cofactor evidence="2">
        <name>Mn(2+)</name>
        <dbReference type="ChEBI" id="CHEBI:29035"/>
    </cofactor>
</comment>
<feature type="binding site" evidence="8">
    <location>
        <position position="97"/>
    </location>
    <ligand>
        <name>a divalent metal cation</name>
        <dbReference type="ChEBI" id="CHEBI:60240"/>
        <label>2</label>
        <note>catalytic</note>
    </ligand>
</feature>
<comment type="cofactor">
    <cofactor evidence="8">
        <name>Co(2+)</name>
        <dbReference type="ChEBI" id="CHEBI:48828"/>
    </cofactor>
    <cofactor evidence="8">
        <name>Zn(2+)</name>
        <dbReference type="ChEBI" id="CHEBI:29105"/>
    </cofactor>
    <cofactor evidence="8">
        <name>Mn(2+)</name>
        <dbReference type="ChEBI" id="CHEBI:29035"/>
    </cofactor>
    <cofactor evidence="8">
        <name>Fe(2+)</name>
        <dbReference type="ChEBI" id="CHEBI:29033"/>
    </cofactor>
    <text evidence="8">Binds 2 divalent metal cations per subunit. Has a high-affinity and a low affinity metal-binding site. The true nature of the physiological cofactor is under debate. The enzyme is active with cobalt, zinc, manganese or divalent iron ions. Most likely, methionine aminopeptidases function as mononuclear Fe(2+)-metalloproteases under physiological conditions, and the catalytically relevant metal-binding site has been assigned to the histidine-containing high-affinity site.</text>
</comment>
<comment type="catalytic activity">
    <reaction evidence="1 8 9">
        <text>Release of N-terminal amino acids, preferentially methionine, from peptides and arylamides.</text>
        <dbReference type="EC" id="3.4.11.18"/>
    </reaction>
</comment>
<dbReference type="AlphaFoldDB" id="H1YXP7"/>
<comment type="function">
    <text evidence="8 9">Removes the N-terminal methionine from nascent proteins. The N-terminal methionine is often cleaved when the second residue in the primary sequence is small and uncharged (Met-Ala-, Cys, Gly, Pro, Ser, Thr, or Val).</text>
</comment>
<feature type="binding site" evidence="8">
    <location>
        <position position="97"/>
    </location>
    <ligand>
        <name>a divalent metal cation</name>
        <dbReference type="ChEBI" id="CHEBI:60240"/>
        <label>1</label>
    </ligand>
</feature>
<evidence type="ECO:0000256" key="7">
    <source>
        <dbReference type="ARBA" id="ARBA00022801"/>
    </source>
</evidence>
<keyword evidence="4 8" id="KW-0031">Aminopeptidase</keyword>
<sequence length="297" mass="32191">MIEEEIKEKYLLAGKIAYKCLTDAAARVKPGVSIAEMVEASEDQIIEMGGEIAFPLNISINADAAHDTPSPGDERVFEEGDLVKVDLGVHIDGYVADTARTVDLGDNALLVEASREALNTAIRMIKPGIVTGEIGAAVQNEIEKRGFKPVSNLTGHGLDHYMLHGIPMIPNVAINGGTTLEEGMTFAIEPFATTGTGHVSESPRVEIFSQIAKRPVRMPAAKRLYKEIMKKNSLPFARRHYYSEKSDMALAQLIRNGVLRGYPVLHDISGSLVSQAEHTLIVTGDGCLVTTAENNRI</sequence>
<evidence type="ECO:0000256" key="4">
    <source>
        <dbReference type="ARBA" id="ARBA00022438"/>
    </source>
</evidence>
<dbReference type="SUPFAM" id="SSF46785">
    <property type="entry name" value="Winged helix' DNA-binding domain"/>
    <property type="match status" value="1"/>
</dbReference>
<reference evidence="11 12" key="1">
    <citation type="submission" date="2011-10" db="EMBL/GenBank/DDBJ databases">
        <title>The Improved High-Quality Draft genome of Methanoplanus limicola DSM 2279.</title>
        <authorList>
            <consortium name="US DOE Joint Genome Institute (JGI-PGF)"/>
            <person name="Lucas S."/>
            <person name="Copeland A."/>
            <person name="Lapidus A."/>
            <person name="Glavina del Rio T."/>
            <person name="Dalin E."/>
            <person name="Tice H."/>
            <person name="Bruce D."/>
            <person name="Goodwin L."/>
            <person name="Pitluck S."/>
            <person name="Peters L."/>
            <person name="Mikhailova N."/>
            <person name="Lu M."/>
            <person name="Kyrpides N."/>
            <person name="Mavromatis K."/>
            <person name="Ivanova N."/>
            <person name="Markowitz V."/>
            <person name="Cheng J.-F."/>
            <person name="Hugenholtz P."/>
            <person name="Woyke T."/>
            <person name="Wu D."/>
            <person name="Wirth R."/>
            <person name="Brambilla E.-M."/>
            <person name="Klenk H.-P."/>
            <person name="Eisen J.A."/>
        </authorList>
    </citation>
    <scope>NUCLEOTIDE SEQUENCE [LARGE SCALE GENOMIC DNA]</scope>
    <source>
        <strain evidence="11 12">DSM 2279</strain>
    </source>
</reference>
<feature type="binding site" evidence="8">
    <location>
        <position position="277"/>
    </location>
    <ligand>
        <name>a divalent metal cation</name>
        <dbReference type="ChEBI" id="CHEBI:60240"/>
        <label>1</label>
    </ligand>
</feature>
<dbReference type="GO" id="GO:0006508">
    <property type="term" value="P:proteolysis"/>
    <property type="evidence" value="ECO:0007669"/>
    <property type="project" value="UniProtKB-KW"/>
</dbReference>
<dbReference type="GO" id="GO:0046872">
    <property type="term" value="F:metal ion binding"/>
    <property type="evidence" value="ECO:0007669"/>
    <property type="project" value="UniProtKB-UniRule"/>
</dbReference>
<keyword evidence="7 8" id="KW-0378">Hydrolase</keyword>
<evidence type="ECO:0000256" key="2">
    <source>
        <dbReference type="ARBA" id="ARBA00001936"/>
    </source>
</evidence>
<evidence type="ECO:0000256" key="1">
    <source>
        <dbReference type="ARBA" id="ARBA00000294"/>
    </source>
</evidence>
<dbReference type="PANTHER" id="PTHR45777">
    <property type="entry name" value="METHIONINE AMINOPEPTIDASE 2"/>
    <property type="match status" value="1"/>
</dbReference>
<dbReference type="Gene3D" id="1.10.10.10">
    <property type="entry name" value="Winged helix-like DNA-binding domain superfamily/Winged helix DNA-binding domain"/>
    <property type="match status" value="1"/>
</dbReference>
<dbReference type="SUPFAM" id="SSF55920">
    <property type="entry name" value="Creatinase/aminopeptidase"/>
    <property type="match status" value="1"/>
</dbReference>
<dbReference type="PROSITE" id="PS01202">
    <property type="entry name" value="MAP_2"/>
    <property type="match status" value="1"/>
</dbReference>
<dbReference type="GO" id="GO:0070006">
    <property type="term" value="F:metalloaminopeptidase activity"/>
    <property type="evidence" value="ECO:0007669"/>
    <property type="project" value="UniProtKB-UniRule"/>
</dbReference>
<evidence type="ECO:0000256" key="9">
    <source>
        <dbReference type="RuleBase" id="RU003653"/>
    </source>
</evidence>
<name>H1YXP7_9EURY</name>
<evidence type="ECO:0000259" key="10">
    <source>
        <dbReference type="Pfam" id="PF00557"/>
    </source>
</evidence>
<dbReference type="InterPro" id="IPR001714">
    <property type="entry name" value="Pept_M24_MAP"/>
</dbReference>
<dbReference type="RefSeq" id="WP_004076747.1">
    <property type="nucleotide sequence ID" value="NZ_CM001436.1"/>
</dbReference>
<evidence type="ECO:0000313" key="11">
    <source>
        <dbReference type="EMBL" id="EHQ35016.1"/>
    </source>
</evidence>
<dbReference type="GO" id="GO:0005737">
    <property type="term" value="C:cytoplasm"/>
    <property type="evidence" value="ECO:0007669"/>
    <property type="project" value="TreeGrafter"/>
</dbReference>
<dbReference type="InterPro" id="IPR028595">
    <property type="entry name" value="MetAP_archaeal"/>
</dbReference>
<dbReference type="PANTHER" id="PTHR45777:SF2">
    <property type="entry name" value="METHIONINE AMINOPEPTIDASE 2"/>
    <property type="match status" value="1"/>
</dbReference>
<keyword evidence="5 8" id="KW-0645">Protease</keyword>
<feature type="domain" description="Peptidase M24" evidence="10">
    <location>
        <begin position="11"/>
        <end position="192"/>
    </location>
</feature>
<dbReference type="Proteomes" id="UP000005741">
    <property type="component" value="Chromosome"/>
</dbReference>
<feature type="binding site" evidence="8">
    <location>
        <position position="164"/>
    </location>
    <ligand>
        <name>substrate</name>
    </ligand>
</feature>
<dbReference type="InterPro" id="IPR018349">
    <property type="entry name" value="Pept_M24A_MAP2_BS"/>
</dbReference>
<protein>
    <recommendedName>
        <fullName evidence="8 9">Methionine aminopeptidase</fullName>
        <shortName evidence="8">MAP</shortName>
        <shortName evidence="8">MetAP</shortName>
        <ecNumber evidence="8 9">3.4.11.18</ecNumber>
    </recommendedName>
    <alternativeName>
        <fullName evidence="8">Peptidase M</fullName>
    </alternativeName>
</protein>
<organism evidence="11 12">
    <name type="scientific">Methanoplanus limicola DSM 2279</name>
    <dbReference type="NCBI Taxonomy" id="937775"/>
    <lineage>
        <taxon>Archaea</taxon>
        <taxon>Methanobacteriati</taxon>
        <taxon>Methanobacteriota</taxon>
        <taxon>Stenosarchaea group</taxon>
        <taxon>Methanomicrobia</taxon>
        <taxon>Methanomicrobiales</taxon>
        <taxon>Methanomicrobiaceae</taxon>
        <taxon>Methanoplanus</taxon>
    </lineage>
</organism>
<comment type="subunit">
    <text evidence="8">Monomer.</text>
</comment>
<dbReference type="InterPro" id="IPR000994">
    <property type="entry name" value="Pept_M24"/>
</dbReference>
<evidence type="ECO:0000256" key="6">
    <source>
        <dbReference type="ARBA" id="ARBA00022723"/>
    </source>
</evidence>
<proteinExistence type="inferred from homology"/>
<keyword evidence="12" id="KW-1185">Reference proteome</keyword>
<feature type="binding site" evidence="8">
    <location>
        <position position="86"/>
    </location>
    <ligand>
        <name>a divalent metal cation</name>
        <dbReference type="ChEBI" id="CHEBI:60240"/>
        <label>1</label>
    </ligand>
</feature>
<dbReference type="InterPro" id="IPR002468">
    <property type="entry name" value="Pept_M24A_MAP2"/>
</dbReference>
<dbReference type="Pfam" id="PF00557">
    <property type="entry name" value="Peptidase_M24"/>
    <property type="match status" value="1"/>
</dbReference>
<dbReference type="OrthoDB" id="372008at2157"/>